<feature type="chain" id="PRO_5035470681" evidence="2">
    <location>
        <begin position="21"/>
        <end position="128"/>
    </location>
</feature>
<keyword evidence="1" id="KW-0472">Membrane</keyword>
<feature type="transmembrane region" description="Helical" evidence="1">
    <location>
        <begin position="39"/>
        <end position="60"/>
    </location>
</feature>
<comment type="caution">
    <text evidence="3">The sequence shown here is derived from an EMBL/GenBank/DDBJ whole genome shotgun (WGS) entry which is preliminary data.</text>
</comment>
<evidence type="ECO:0000256" key="2">
    <source>
        <dbReference type="SAM" id="SignalP"/>
    </source>
</evidence>
<organism evidence="3 4">
    <name type="scientific">Paraphoma chrysanthemicola</name>
    <dbReference type="NCBI Taxonomy" id="798071"/>
    <lineage>
        <taxon>Eukaryota</taxon>
        <taxon>Fungi</taxon>
        <taxon>Dikarya</taxon>
        <taxon>Ascomycota</taxon>
        <taxon>Pezizomycotina</taxon>
        <taxon>Dothideomycetes</taxon>
        <taxon>Pleosporomycetidae</taxon>
        <taxon>Pleosporales</taxon>
        <taxon>Pleosporineae</taxon>
        <taxon>Phaeosphaeriaceae</taxon>
        <taxon>Paraphoma</taxon>
    </lineage>
</organism>
<name>A0A8K0RHI3_9PLEO</name>
<keyword evidence="1" id="KW-0812">Transmembrane</keyword>
<dbReference type="OrthoDB" id="3689405at2759"/>
<dbReference type="AlphaFoldDB" id="A0A8K0RHI3"/>
<dbReference type="EMBL" id="JAGMVJ010000001">
    <property type="protein sequence ID" value="KAH7094609.1"/>
    <property type="molecule type" value="Genomic_DNA"/>
</dbReference>
<reference evidence="3" key="1">
    <citation type="journal article" date="2021" name="Nat. Commun.">
        <title>Genetic determinants of endophytism in the Arabidopsis root mycobiome.</title>
        <authorList>
            <person name="Mesny F."/>
            <person name="Miyauchi S."/>
            <person name="Thiergart T."/>
            <person name="Pickel B."/>
            <person name="Atanasova L."/>
            <person name="Karlsson M."/>
            <person name="Huettel B."/>
            <person name="Barry K.W."/>
            <person name="Haridas S."/>
            <person name="Chen C."/>
            <person name="Bauer D."/>
            <person name="Andreopoulos W."/>
            <person name="Pangilinan J."/>
            <person name="LaButti K."/>
            <person name="Riley R."/>
            <person name="Lipzen A."/>
            <person name="Clum A."/>
            <person name="Drula E."/>
            <person name="Henrissat B."/>
            <person name="Kohler A."/>
            <person name="Grigoriev I.V."/>
            <person name="Martin F.M."/>
            <person name="Hacquard S."/>
        </authorList>
    </citation>
    <scope>NUCLEOTIDE SEQUENCE</scope>
    <source>
        <strain evidence="3">MPI-SDFR-AT-0120</strain>
    </source>
</reference>
<keyword evidence="4" id="KW-1185">Reference proteome</keyword>
<keyword evidence="2" id="KW-0732">Signal</keyword>
<dbReference type="Proteomes" id="UP000813461">
    <property type="component" value="Unassembled WGS sequence"/>
</dbReference>
<sequence>MPIPSLLFRVLASSLALAHASPIPPTPTSASSHWSKEEVLGLASVLVAVCGIIVALLIAFPKFRKSLYGPCRSTSLTPMCLIFGCMSDASQDCVMRQQEKSRDRMRKKYEDFVRFQEYVRLSEGRNEP</sequence>
<proteinExistence type="predicted"/>
<keyword evidence="1" id="KW-1133">Transmembrane helix</keyword>
<evidence type="ECO:0000313" key="4">
    <source>
        <dbReference type="Proteomes" id="UP000813461"/>
    </source>
</evidence>
<gene>
    <name evidence="3" type="ORF">FB567DRAFT_543039</name>
</gene>
<accession>A0A8K0RHI3</accession>
<feature type="signal peptide" evidence="2">
    <location>
        <begin position="1"/>
        <end position="20"/>
    </location>
</feature>
<evidence type="ECO:0000256" key="1">
    <source>
        <dbReference type="SAM" id="Phobius"/>
    </source>
</evidence>
<evidence type="ECO:0000313" key="3">
    <source>
        <dbReference type="EMBL" id="KAH7094609.1"/>
    </source>
</evidence>
<protein>
    <submittedName>
        <fullName evidence="3">Uncharacterized protein</fullName>
    </submittedName>
</protein>